<dbReference type="AlphaFoldDB" id="A0A9P6EGZ2"/>
<evidence type="ECO:0000313" key="1">
    <source>
        <dbReference type="EMBL" id="KAF9528809.1"/>
    </source>
</evidence>
<sequence>MIVLLQNLWPRSGGSINFSLVHLGGLLAFSASKPEKRVFQPGCSPTICQFGLTREGSNDYFCITSLETGKNFTRCASFVCCGRRIVGRKRVCRRAKSSS</sequence>
<proteinExistence type="predicted"/>
<dbReference type="EMBL" id="MU157850">
    <property type="protein sequence ID" value="KAF9528809.1"/>
    <property type="molecule type" value="Genomic_DNA"/>
</dbReference>
<gene>
    <name evidence="1" type="ORF">CPB83DRAFT_853771</name>
</gene>
<accession>A0A9P6EGZ2</accession>
<dbReference type="Proteomes" id="UP000807306">
    <property type="component" value="Unassembled WGS sequence"/>
</dbReference>
<protein>
    <submittedName>
        <fullName evidence="1">Uncharacterized protein</fullName>
    </submittedName>
</protein>
<name>A0A9P6EGZ2_9AGAR</name>
<reference evidence="1" key="1">
    <citation type="submission" date="2020-11" db="EMBL/GenBank/DDBJ databases">
        <authorList>
            <consortium name="DOE Joint Genome Institute"/>
            <person name="Ahrendt S."/>
            <person name="Riley R."/>
            <person name="Andreopoulos W."/>
            <person name="Labutti K."/>
            <person name="Pangilinan J."/>
            <person name="Ruiz-Duenas F.J."/>
            <person name="Barrasa J.M."/>
            <person name="Sanchez-Garcia M."/>
            <person name="Camarero S."/>
            <person name="Miyauchi S."/>
            <person name="Serrano A."/>
            <person name="Linde D."/>
            <person name="Babiker R."/>
            <person name="Drula E."/>
            <person name="Ayuso-Fernandez I."/>
            <person name="Pacheco R."/>
            <person name="Padilla G."/>
            <person name="Ferreira P."/>
            <person name="Barriuso J."/>
            <person name="Kellner H."/>
            <person name="Castanera R."/>
            <person name="Alfaro M."/>
            <person name="Ramirez L."/>
            <person name="Pisabarro A.G."/>
            <person name="Kuo A."/>
            <person name="Tritt A."/>
            <person name="Lipzen A."/>
            <person name="He G."/>
            <person name="Yan M."/>
            <person name="Ng V."/>
            <person name="Cullen D."/>
            <person name="Martin F."/>
            <person name="Rosso M.-N."/>
            <person name="Henrissat B."/>
            <person name="Hibbett D."/>
            <person name="Martinez A.T."/>
            <person name="Grigoriev I.V."/>
        </authorList>
    </citation>
    <scope>NUCLEOTIDE SEQUENCE</scope>
    <source>
        <strain evidence="1">CBS 506.95</strain>
    </source>
</reference>
<organism evidence="1 2">
    <name type="scientific">Crepidotus variabilis</name>
    <dbReference type="NCBI Taxonomy" id="179855"/>
    <lineage>
        <taxon>Eukaryota</taxon>
        <taxon>Fungi</taxon>
        <taxon>Dikarya</taxon>
        <taxon>Basidiomycota</taxon>
        <taxon>Agaricomycotina</taxon>
        <taxon>Agaricomycetes</taxon>
        <taxon>Agaricomycetidae</taxon>
        <taxon>Agaricales</taxon>
        <taxon>Agaricineae</taxon>
        <taxon>Crepidotaceae</taxon>
        <taxon>Crepidotus</taxon>
    </lineage>
</organism>
<evidence type="ECO:0000313" key="2">
    <source>
        <dbReference type="Proteomes" id="UP000807306"/>
    </source>
</evidence>
<keyword evidence="2" id="KW-1185">Reference proteome</keyword>
<comment type="caution">
    <text evidence="1">The sequence shown here is derived from an EMBL/GenBank/DDBJ whole genome shotgun (WGS) entry which is preliminary data.</text>
</comment>